<protein>
    <submittedName>
        <fullName evidence="2">DUF4087 domain-containing protein</fullName>
    </submittedName>
</protein>
<accession>A0A3D8K1K9</accession>
<sequence>MKSFRFQQFAAYVALVSAALYLPQSAFAAQTRCGWIENDMPSSLTLQDRDGTWTIASIGRDADGFADHMPDTNKGDSCGCLSVETDKASMLVTKVLGGKLKPVSACQRDKSLKQ</sequence>
<evidence type="ECO:0000313" key="3">
    <source>
        <dbReference type="Proteomes" id="UP000256838"/>
    </source>
</evidence>
<feature type="chain" id="PRO_5017668764" evidence="1">
    <location>
        <begin position="29"/>
        <end position="114"/>
    </location>
</feature>
<organism evidence="2 3">
    <name type="scientific">Trinickia dinghuensis</name>
    <dbReference type="NCBI Taxonomy" id="2291023"/>
    <lineage>
        <taxon>Bacteria</taxon>
        <taxon>Pseudomonadati</taxon>
        <taxon>Pseudomonadota</taxon>
        <taxon>Betaproteobacteria</taxon>
        <taxon>Burkholderiales</taxon>
        <taxon>Burkholderiaceae</taxon>
        <taxon>Trinickia</taxon>
    </lineage>
</organism>
<dbReference type="Pfam" id="PF13316">
    <property type="entry name" value="DUF4087"/>
    <property type="match status" value="1"/>
</dbReference>
<dbReference type="AlphaFoldDB" id="A0A3D8K1K9"/>
<dbReference type="RefSeq" id="WP_115533825.1">
    <property type="nucleotide sequence ID" value="NZ_QRGA01000006.1"/>
</dbReference>
<comment type="caution">
    <text evidence="2">The sequence shown here is derived from an EMBL/GenBank/DDBJ whole genome shotgun (WGS) entry which is preliminary data.</text>
</comment>
<keyword evidence="1" id="KW-0732">Signal</keyword>
<dbReference type="EMBL" id="QRGA01000006">
    <property type="protein sequence ID" value="RDU99010.1"/>
    <property type="molecule type" value="Genomic_DNA"/>
</dbReference>
<proteinExistence type="predicted"/>
<gene>
    <name evidence="2" type="ORF">DWV00_12315</name>
</gene>
<dbReference type="Proteomes" id="UP000256838">
    <property type="component" value="Unassembled WGS sequence"/>
</dbReference>
<dbReference type="InterPro" id="IPR025145">
    <property type="entry name" value="DUF4087"/>
</dbReference>
<name>A0A3D8K1K9_9BURK</name>
<evidence type="ECO:0000256" key="1">
    <source>
        <dbReference type="SAM" id="SignalP"/>
    </source>
</evidence>
<reference evidence="2 3" key="1">
    <citation type="submission" date="2018-08" db="EMBL/GenBank/DDBJ databases">
        <title>Paraburkholderia sp. DHOM06 isolated from forest soil.</title>
        <authorList>
            <person name="Gao Z.-H."/>
            <person name="Qiu L.-H."/>
        </authorList>
    </citation>
    <scope>NUCLEOTIDE SEQUENCE [LARGE SCALE GENOMIC DNA]</scope>
    <source>
        <strain evidence="2 3">DHOM06</strain>
    </source>
</reference>
<keyword evidence="3" id="KW-1185">Reference proteome</keyword>
<dbReference type="OrthoDB" id="339834at2"/>
<evidence type="ECO:0000313" key="2">
    <source>
        <dbReference type="EMBL" id="RDU99010.1"/>
    </source>
</evidence>
<feature type="signal peptide" evidence="1">
    <location>
        <begin position="1"/>
        <end position="28"/>
    </location>
</feature>